<dbReference type="Pfam" id="PF00172">
    <property type="entry name" value="Zn_clus"/>
    <property type="match status" value="1"/>
</dbReference>
<keyword evidence="4" id="KW-0539">Nucleus</keyword>
<dbReference type="InterPro" id="IPR051127">
    <property type="entry name" value="Fungal_SecMet_Regulators"/>
</dbReference>
<protein>
    <recommendedName>
        <fullName evidence="6">Zn(2)-C6 fungal-type domain-containing protein</fullName>
    </recommendedName>
</protein>
<dbReference type="PANTHER" id="PTHR47424:SF15">
    <property type="entry name" value="ZN(II)2CYS6 TRANSCRIPTION FACTOR (EUROFUNG)"/>
    <property type="match status" value="1"/>
</dbReference>
<evidence type="ECO:0000256" key="4">
    <source>
        <dbReference type="ARBA" id="ARBA00023242"/>
    </source>
</evidence>
<dbReference type="GO" id="GO:0000435">
    <property type="term" value="P:positive regulation of transcription from RNA polymerase II promoter by galactose"/>
    <property type="evidence" value="ECO:0007669"/>
    <property type="project" value="TreeGrafter"/>
</dbReference>
<keyword evidence="3" id="KW-0804">Transcription</keyword>
<dbReference type="PROSITE" id="PS50048">
    <property type="entry name" value="ZN2_CY6_FUNGAL_2"/>
    <property type="match status" value="1"/>
</dbReference>
<evidence type="ECO:0000259" key="6">
    <source>
        <dbReference type="PROSITE" id="PS50048"/>
    </source>
</evidence>
<dbReference type="Gene3D" id="4.10.240.10">
    <property type="entry name" value="Zn(2)-C6 fungal-type DNA-binding domain"/>
    <property type="match status" value="1"/>
</dbReference>
<evidence type="ECO:0000256" key="5">
    <source>
        <dbReference type="SAM" id="MobiDB-lite"/>
    </source>
</evidence>
<feature type="compositionally biased region" description="Low complexity" evidence="5">
    <location>
        <begin position="624"/>
        <end position="636"/>
    </location>
</feature>
<dbReference type="SMART" id="SM00066">
    <property type="entry name" value="GAL4"/>
    <property type="match status" value="1"/>
</dbReference>
<dbReference type="Pfam" id="PF04082">
    <property type="entry name" value="Fungal_trans"/>
    <property type="match status" value="1"/>
</dbReference>
<dbReference type="SMART" id="SM00906">
    <property type="entry name" value="Fungal_trans"/>
    <property type="match status" value="1"/>
</dbReference>
<organism evidence="7 8">
    <name type="scientific">Zalerion maritima</name>
    <dbReference type="NCBI Taxonomy" id="339359"/>
    <lineage>
        <taxon>Eukaryota</taxon>
        <taxon>Fungi</taxon>
        <taxon>Dikarya</taxon>
        <taxon>Ascomycota</taxon>
        <taxon>Pezizomycotina</taxon>
        <taxon>Sordariomycetes</taxon>
        <taxon>Lulworthiomycetidae</taxon>
        <taxon>Lulworthiales</taxon>
        <taxon>Lulworthiaceae</taxon>
        <taxon>Zalerion</taxon>
    </lineage>
</organism>
<feature type="compositionally biased region" description="Basic residues" evidence="5">
    <location>
        <begin position="44"/>
        <end position="53"/>
    </location>
</feature>
<dbReference type="GO" id="GO:0000981">
    <property type="term" value="F:DNA-binding transcription factor activity, RNA polymerase II-specific"/>
    <property type="evidence" value="ECO:0007669"/>
    <property type="project" value="InterPro"/>
</dbReference>
<dbReference type="GO" id="GO:0008270">
    <property type="term" value="F:zinc ion binding"/>
    <property type="evidence" value="ECO:0007669"/>
    <property type="project" value="InterPro"/>
</dbReference>
<dbReference type="InterPro" id="IPR036864">
    <property type="entry name" value="Zn2-C6_fun-type_DNA-bd_sf"/>
</dbReference>
<keyword evidence="1" id="KW-0479">Metal-binding</keyword>
<feature type="compositionally biased region" description="Polar residues" evidence="5">
    <location>
        <begin position="83"/>
        <end position="93"/>
    </location>
</feature>
<evidence type="ECO:0000256" key="3">
    <source>
        <dbReference type="ARBA" id="ARBA00023163"/>
    </source>
</evidence>
<keyword evidence="8" id="KW-1185">Reference proteome</keyword>
<feature type="region of interest" description="Disordered" evidence="5">
    <location>
        <begin position="44"/>
        <end position="119"/>
    </location>
</feature>
<feature type="domain" description="Zn(2)-C6 fungal-type" evidence="6">
    <location>
        <begin position="13"/>
        <end position="42"/>
    </location>
</feature>
<dbReference type="Proteomes" id="UP001201980">
    <property type="component" value="Unassembled WGS sequence"/>
</dbReference>
<dbReference type="InterPro" id="IPR007219">
    <property type="entry name" value="XnlR_reg_dom"/>
</dbReference>
<dbReference type="CDD" id="cd00067">
    <property type="entry name" value="GAL4"/>
    <property type="match status" value="1"/>
</dbReference>
<reference evidence="7" key="1">
    <citation type="submission" date="2022-07" db="EMBL/GenBank/DDBJ databases">
        <title>Draft genome sequence of Zalerion maritima ATCC 34329, a (micro)plastics degrading marine fungus.</title>
        <authorList>
            <person name="Paco A."/>
            <person name="Goncalves M.F.M."/>
            <person name="Rocha-Santos T.A.P."/>
            <person name="Alves A."/>
        </authorList>
    </citation>
    <scope>NUCLEOTIDE SEQUENCE</scope>
    <source>
        <strain evidence="7">ATCC 34329</strain>
    </source>
</reference>
<evidence type="ECO:0000256" key="2">
    <source>
        <dbReference type="ARBA" id="ARBA00023015"/>
    </source>
</evidence>
<dbReference type="GO" id="GO:0006351">
    <property type="term" value="P:DNA-templated transcription"/>
    <property type="evidence" value="ECO:0007669"/>
    <property type="project" value="InterPro"/>
</dbReference>
<feature type="region of interest" description="Disordered" evidence="5">
    <location>
        <begin position="603"/>
        <end position="645"/>
    </location>
</feature>
<dbReference type="PANTHER" id="PTHR47424">
    <property type="entry name" value="REGULATORY PROTEIN GAL4"/>
    <property type="match status" value="1"/>
</dbReference>
<feature type="compositionally biased region" description="Low complexity" evidence="5">
    <location>
        <begin position="54"/>
        <end position="69"/>
    </location>
</feature>
<evidence type="ECO:0000313" key="8">
    <source>
        <dbReference type="Proteomes" id="UP001201980"/>
    </source>
</evidence>
<dbReference type="InterPro" id="IPR001138">
    <property type="entry name" value="Zn2Cys6_DnaBD"/>
</dbReference>
<gene>
    <name evidence="7" type="ORF">MKZ38_003984</name>
</gene>
<dbReference type="AlphaFoldDB" id="A0AAD5RMQ4"/>
<keyword evidence="2" id="KW-0805">Transcription regulation</keyword>
<dbReference type="PROSITE" id="PS00463">
    <property type="entry name" value="ZN2_CY6_FUNGAL_1"/>
    <property type="match status" value="1"/>
</dbReference>
<dbReference type="SUPFAM" id="SSF57701">
    <property type="entry name" value="Zn2/Cys6 DNA-binding domain"/>
    <property type="match status" value="1"/>
</dbReference>
<dbReference type="GO" id="GO:0005634">
    <property type="term" value="C:nucleus"/>
    <property type="evidence" value="ECO:0007669"/>
    <property type="project" value="TreeGrafter"/>
</dbReference>
<sequence length="872" mass="95674">MNSGTKILKVSKACEECRARKVRCDGSEPCRHCTQRSTQCVYRAKPRNRKRKTQPQQQQQPQSRQQQNQQKHDEESVAAASIISGNTPATQALTPPPHGDHDSGIPMHHSVAATHRSSPSCPLQQLYYGPTSNFSLLHSIYHQVTNNRPGWDDPGAHEVEEVGPGLDHFSHRRLFFGDLADGDGEGTDCSAMFLDPTLATECLERYLATYYQLMPVLSRQEYRRRIDQLYASPAVFSTDSPNTILVLLAMALGASMLNHEKVAQFLFLKAKKGACKLDEVVNIQYAHFQSERAKPNSCFLYVGTAMRKAVAAGLHKDANTQGGLSKEDIAQRRLTFWSVYFWETWICFSLGRPTSAPDPGTSVPAPVDHPHMLALIQLSRIMSACASRIYNTKHQSLLTVWNAADDVRRQLHEFAQKPGHAMDIGLNGETAHGHLGVFQAMVSTMYNHTLLLAFRPFLVLRAKLRRHSSASGEQVYPSPAGLDSTCDRCLEAARHSIAFLTTSCRHNIMCREIKYHAFFLEGACYTLALDMLSQEHFKEAGSPNHLPWIRTGLDCLRSMMPPGHHPDSQAANPVPATISSLERMVRAAFPDLADSAFSRYTSSQHAHTNGATLGGRSNERDVESSSGAENSVSASARVNPPSTPGRFPTGVDILVPPLSSASSGLLNNIAAGDDLLFPPLPALSTSLGIDLSGNFAQAGGLQPGGEPHGNPLNLDLTAADIGWDIDFATMDMEAFLSIDPNQPEAYQLDSGAYYLLASFHAFPACWCQLLPDAANNSLPTRKRENLALSRPFGRHQDGITSARQLSTTMTTAGQNFIHLRDQPARGLDSKTALEFAETPRRHVDEEGETIIAIVYQAGNGTYDTFGKVLVLV</sequence>
<dbReference type="CDD" id="cd12148">
    <property type="entry name" value="fungal_TF_MHR"/>
    <property type="match status" value="1"/>
</dbReference>
<dbReference type="GO" id="GO:0000978">
    <property type="term" value="F:RNA polymerase II cis-regulatory region sequence-specific DNA binding"/>
    <property type="evidence" value="ECO:0007669"/>
    <property type="project" value="TreeGrafter"/>
</dbReference>
<name>A0AAD5RMQ4_9PEZI</name>
<dbReference type="EMBL" id="JAKWBI020000234">
    <property type="protein sequence ID" value="KAJ2898356.1"/>
    <property type="molecule type" value="Genomic_DNA"/>
</dbReference>
<comment type="caution">
    <text evidence="7">The sequence shown here is derived from an EMBL/GenBank/DDBJ whole genome shotgun (WGS) entry which is preliminary data.</text>
</comment>
<evidence type="ECO:0000313" key="7">
    <source>
        <dbReference type="EMBL" id="KAJ2898356.1"/>
    </source>
</evidence>
<accession>A0AAD5RMQ4</accession>
<proteinExistence type="predicted"/>
<evidence type="ECO:0000256" key="1">
    <source>
        <dbReference type="ARBA" id="ARBA00022723"/>
    </source>
</evidence>